<organism evidence="1 2">
    <name type="scientific">Sorangium cellulosum (strain So ce56)</name>
    <name type="common">Polyangium cellulosum (strain So ce56)</name>
    <dbReference type="NCBI Taxonomy" id="448385"/>
    <lineage>
        <taxon>Bacteria</taxon>
        <taxon>Pseudomonadati</taxon>
        <taxon>Myxococcota</taxon>
        <taxon>Polyangia</taxon>
        <taxon>Polyangiales</taxon>
        <taxon>Polyangiaceae</taxon>
        <taxon>Sorangium</taxon>
    </lineage>
</organism>
<dbReference type="EMBL" id="AM746676">
    <property type="protein sequence ID" value="CAN92109.1"/>
    <property type="molecule type" value="Genomic_DNA"/>
</dbReference>
<gene>
    <name evidence="1" type="ordered locus">sce1950</name>
</gene>
<dbReference type="AlphaFoldDB" id="A9FQ04"/>
<dbReference type="Proteomes" id="UP000002139">
    <property type="component" value="Chromosome"/>
</dbReference>
<dbReference type="HOGENOM" id="CLU_522462_0_0_7"/>
<accession>A9FQ04</accession>
<reference evidence="1 2" key="1">
    <citation type="journal article" date="2007" name="Nat. Biotechnol.">
        <title>Complete genome sequence of the myxobacterium Sorangium cellulosum.</title>
        <authorList>
            <person name="Schneiker S."/>
            <person name="Perlova O."/>
            <person name="Kaiser O."/>
            <person name="Gerth K."/>
            <person name="Alici A."/>
            <person name="Altmeyer M.O."/>
            <person name="Bartels D."/>
            <person name="Bekel T."/>
            <person name="Beyer S."/>
            <person name="Bode E."/>
            <person name="Bode H.B."/>
            <person name="Bolten C.J."/>
            <person name="Choudhuri J.V."/>
            <person name="Doss S."/>
            <person name="Elnakady Y.A."/>
            <person name="Frank B."/>
            <person name="Gaigalat L."/>
            <person name="Goesmann A."/>
            <person name="Groeger C."/>
            <person name="Gross F."/>
            <person name="Jelsbak L."/>
            <person name="Jelsbak L."/>
            <person name="Kalinowski J."/>
            <person name="Kegler C."/>
            <person name="Knauber T."/>
            <person name="Konietzny S."/>
            <person name="Kopp M."/>
            <person name="Krause L."/>
            <person name="Krug D."/>
            <person name="Linke B."/>
            <person name="Mahmud T."/>
            <person name="Martinez-Arias R."/>
            <person name="McHardy A.C."/>
            <person name="Merai M."/>
            <person name="Meyer F."/>
            <person name="Mormann S."/>
            <person name="Munoz-Dorado J."/>
            <person name="Perez J."/>
            <person name="Pradella S."/>
            <person name="Rachid S."/>
            <person name="Raddatz G."/>
            <person name="Rosenau F."/>
            <person name="Rueckert C."/>
            <person name="Sasse F."/>
            <person name="Scharfe M."/>
            <person name="Schuster S.C."/>
            <person name="Suen G."/>
            <person name="Treuner-Lange A."/>
            <person name="Velicer G.J."/>
            <person name="Vorholter F.-J."/>
            <person name="Weissman K.J."/>
            <person name="Welch R.D."/>
            <person name="Wenzel S.C."/>
            <person name="Whitworth D.E."/>
            <person name="Wilhelm S."/>
            <person name="Wittmann C."/>
            <person name="Bloecker H."/>
            <person name="Puehler A."/>
            <person name="Mueller R."/>
        </authorList>
    </citation>
    <scope>NUCLEOTIDE SEQUENCE [LARGE SCALE GENOMIC DNA]</scope>
    <source>
        <strain evidence="2">So ce56</strain>
    </source>
</reference>
<dbReference type="KEGG" id="scl:sce1950"/>
<protein>
    <submittedName>
        <fullName evidence="1">Uncharacterized protein</fullName>
    </submittedName>
</protein>
<name>A9FQ04_SORC5</name>
<evidence type="ECO:0000313" key="2">
    <source>
        <dbReference type="Proteomes" id="UP000002139"/>
    </source>
</evidence>
<proteinExistence type="predicted"/>
<evidence type="ECO:0000313" key="1">
    <source>
        <dbReference type="EMBL" id="CAN92109.1"/>
    </source>
</evidence>
<dbReference type="eggNOG" id="COG5184">
    <property type="taxonomic scope" value="Bacteria"/>
</dbReference>
<sequence>MPVTVSRLYMALACIGVGSFLGCGGCIVTVNPKGPVTPASTGGPTEPVAPPGQLPHNGMPKNGISAEALRANSELLERLKVSKLNSLKLDDVKPFSTQDPTLEPRAVQLMHYIVSFALKEGQKVSARVGNQRYEWNGQIGACASGGPLGDWFNDLPSPECLQAVSAGVLARVNALNKVVVVSMRGPGDLVALHDKVPAETRSRERNTSTGEATTIESFAACNPVGRPNQATSDCGWSARYVGQCLAQRSDGTGPRTVKLKLNSAHARPSPVFVRVCAGIHGCNHVDYAAADPRSRYIKHIKSDALDGPGDTVEFTCPANGPAGAGMVDEANSTFEQVGYFSVMLSERNFAIDVKSEGSQGEGDGVRYPAKEAELFRYREGAFYGNIFDSVPSDARPDGVLFDKQYACYGEDWDQGAANLADRLCALPAPDAAAQCFVHEPKPCSPFNGNPGACTRSAGGRRAIYTPCDEAGAHWRYPVTVYLNHPCDLRSDSECPSFKDWVIDRSLK</sequence>
<dbReference type="PROSITE" id="PS51257">
    <property type="entry name" value="PROKAR_LIPOPROTEIN"/>
    <property type="match status" value="1"/>
</dbReference>
<keyword evidence="2" id="KW-1185">Reference proteome</keyword>